<keyword evidence="5" id="KW-1185">Reference proteome</keyword>
<dbReference type="CDD" id="cd06971">
    <property type="entry name" value="PgpA"/>
    <property type="match status" value="1"/>
</dbReference>
<comment type="cofactor">
    <cofactor evidence="1">
        <name>Mg(2+)</name>
        <dbReference type="ChEBI" id="CHEBI:18420"/>
    </cofactor>
</comment>
<dbReference type="GO" id="GO:0006655">
    <property type="term" value="P:phosphatidylglycerol biosynthetic process"/>
    <property type="evidence" value="ECO:0007669"/>
    <property type="project" value="UniProtKB-UniPathway"/>
</dbReference>
<proteinExistence type="predicted"/>
<evidence type="ECO:0000313" key="4">
    <source>
        <dbReference type="EMBL" id="TCV85433.1"/>
    </source>
</evidence>
<accession>A0A4R3Y5I5</accession>
<feature type="transmembrane region" description="Helical" evidence="2">
    <location>
        <begin position="53"/>
        <end position="70"/>
    </location>
</feature>
<organism evidence="4 5">
    <name type="scientific">Sulfurirhabdus autotrophica</name>
    <dbReference type="NCBI Taxonomy" id="1706046"/>
    <lineage>
        <taxon>Bacteria</taxon>
        <taxon>Pseudomonadati</taxon>
        <taxon>Pseudomonadota</taxon>
        <taxon>Betaproteobacteria</taxon>
        <taxon>Nitrosomonadales</taxon>
        <taxon>Sulfuricellaceae</taxon>
        <taxon>Sulfurirhabdus</taxon>
    </lineage>
</organism>
<comment type="pathway">
    <text evidence="1">Phospholipid metabolism; phosphatidylglycerol biosynthesis; phosphatidylglycerol from CDP-diacylglycerol: step 2/2.</text>
</comment>
<keyword evidence="1" id="KW-0378">Hydrolase</keyword>
<comment type="function">
    <text evidence="1">Lipid phosphatase which dephosphorylates phosphatidylglycerophosphate (PGP) to phosphatidylglycerol (PG).</text>
</comment>
<dbReference type="SUPFAM" id="SSF101307">
    <property type="entry name" value="YutG-like"/>
    <property type="match status" value="1"/>
</dbReference>
<comment type="caution">
    <text evidence="4">The sequence shown here is derived from an EMBL/GenBank/DDBJ whole genome shotgun (WGS) entry which is preliminary data.</text>
</comment>
<evidence type="ECO:0000259" key="3">
    <source>
        <dbReference type="Pfam" id="PF04608"/>
    </source>
</evidence>
<evidence type="ECO:0000313" key="5">
    <source>
        <dbReference type="Proteomes" id="UP000295367"/>
    </source>
</evidence>
<feature type="transmembrane region" description="Helical" evidence="2">
    <location>
        <begin position="138"/>
        <end position="160"/>
    </location>
</feature>
<evidence type="ECO:0000256" key="1">
    <source>
        <dbReference type="PIRNR" id="PIRNR006162"/>
    </source>
</evidence>
<dbReference type="GO" id="GO:0008962">
    <property type="term" value="F:phosphatidylglycerophosphatase activity"/>
    <property type="evidence" value="ECO:0007669"/>
    <property type="project" value="UniProtKB-EC"/>
</dbReference>
<keyword evidence="1" id="KW-0442">Lipid degradation</keyword>
<name>A0A4R3Y5I5_9PROT</name>
<dbReference type="Pfam" id="PF04608">
    <property type="entry name" value="PgpA"/>
    <property type="match status" value="1"/>
</dbReference>
<comment type="catalytic activity">
    <reaction evidence="1">
        <text>a 1,2-diacyl-sn-glycero-3-phospho-(1'-sn-glycero-3'-phosphate) + H2O = a 1,2-diacyl-sn-glycero-3-phospho-(1'-sn-glycerol) + phosphate</text>
        <dbReference type="Rhea" id="RHEA:33751"/>
        <dbReference type="ChEBI" id="CHEBI:15377"/>
        <dbReference type="ChEBI" id="CHEBI:43474"/>
        <dbReference type="ChEBI" id="CHEBI:60110"/>
        <dbReference type="ChEBI" id="CHEBI:64716"/>
        <dbReference type="EC" id="3.1.3.27"/>
    </reaction>
</comment>
<reference evidence="4 5" key="1">
    <citation type="submission" date="2019-03" db="EMBL/GenBank/DDBJ databases">
        <title>Genomic Encyclopedia of Type Strains, Phase IV (KMG-IV): sequencing the most valuable type-strain genomes for metagenomic binning, comparative biology and taxonomic classification.</title>
        <authorList>
            <person name="Goeker M."/>
        </authorList>
    </citation>
    <scope>NUCLEOTIDE SEQUENCE [LARGE SCALE GENOMIC DNA]</scope>
    <source>
        <strain evidence="4 5">DSM 100309</strain>
    </source>
</reference>
<dbReference type="PANTHER" id="PTHR36305">
    <property type="entry name" value="PHOSPHATIDYLGLYCEROPHOSPHATASE A"/>
    <property type="match status" value="1"/>
</dbReference>
<dbReference type="EMBL" id="SMCO01000009">
    <property type="protein sequence ID" value="TCV85433.1"/>
    <property type="molecule type" value="Genomic_DNA"/>
</dbReference>
<keyword evidence="1 2" id="KW-0812">Transmembrane</keyword>
<feature type="transmembrane region" description="Helical" evidence="2">
    <location>
        <begin position="15"/>
        <end position="46"/>
    </location>
</feature>
<feature type="domain" description="YutG/PgpA" evidence="3">
    <location>
        <begin position="18"/>
        <end position="155"/>
    </location>
</feature>
<dbReference type="InterPro" id="IPR036681">
    <property type="entry name" value="PgpA-like_sf"/>
</dbReference>
<dbReference type="Proteomes" id="UP000295367">
    <property type="component" value="Unassembled WGS sequence"/>
</dbReference>
<dbReference type="PANTHER" id="PTHR36305:SF1">
    <property type="entry name" value="PHOSPHATIDYLGLYCEROPHOSPHATASE A"/>
    <property type="match status" value="1"/>
</dbReference>
<dbReference type="PIRSF" id="PIRSF006162">
    <property type="entry name" value="PgpA"/>
    <property type="match status" value="1"/>
</dbReference>
<keyword evidence="1" id="KW-0443">Lipid metabolism</keyword>
<feature type="transmembrane region" description="Helical" evidence="2">
    <location>
        <begin position="90"/>
        <end position="117"/>
    </location>
</feature>
<protein>
    <recommendedName>
        <fullName evidence="1">Phosphatidylglycerophosphatase A</fullName>
        <ecNumber evidence="1">3.1.3.27</ecNumber>
    </recommendedName>
    <alternativeName>
        <fullName evidence="1">Phosphatidylglycerolphosphate phosphatase A</fullName>
    </alternativeName>
</protein>
<dbReference type="AlphaFoldDB" id="A0A4R3Y5I5"/>
<dbReference type="InterPro" id="IPR026037">
    <property type="entry name" value="PgpA"/>
</dbReference>
<dbReference type="GO" id="GO:0046872">
    <property type="term" value="F:metal ion binding"/>
    <property type="evidence" value="ECO:0007669"/>
    <property type="project" value="UniProtKB-KW"/>
</dbReference>
<gene>
    <name evidence="4" type="ORF">EDC63_109104</name>
</gene>
<keyword evidence="2" id="KW-1133">Transmembrane helix</keyword>
<keyword evidence="1" id="KW-1208">Phospholipid metabolism</keyword>
<keyword evidence="1" id="KW-0997">Cell inner membrane</keyword>
<dbReference type="GO" id="GO:0005886">
    <property type="term" value="C:plasma membrane"/>
    <property type="evidence" value="ECO:0007669"/>
    <property type="project" value="UniProtKB-SubCell"/>
</dbReference>
<comment type="subcellular location">
    <subcellularLocation>
        <location evidence="1">Cell inner membrane</location>
        <topology evidence="1">Multi-pass membrane protein</topology>
    </subcellularLocation>
</comment>
<dbReference type="GO" id="GO:0009395">
    <property type="term" value="P:phospholipid catabolic process"/>
    <property type="evidence" value="ECO:0007669"/>
    <property type="project" value="UniProtKB-KW"/>
</dbReference>
<dbReference type="UniPathway" id="UPA00084">
    <property type="reaction ID" value="UER00504"/>
</dbReference>
<keyword evidence="1" id="KW-0460">Magnesium</keyword>
<keyword evidence="1" id="KW-1003">Cell membrane</keyword>
<dbReference type="InterPro" id="IPR007686">
    <property type="entry name" value="YutG/PgpA"/>
</dbReference>
<keyword evidence="1 2" id="KW-0472">Membrane</keyword>
<keyword evidence="1" id="KW-0595">Phospholipid degradation</keyword>
<keyword evidence="1" id="KW-0479">Metal-binding</keyword>
<sequence length="162" mass="18124">MPKTPNWRFISSHPAYFLAFGFGSGLSPFAPGTAGSLAAFPLYFLLMPLLGQTMMLVALVAAFIMGIWFCDKTGRALGVADHGGIVWDEIVAFMLILLFVPQTLFWFGVAFGLFRLFDIWKPFPIRYFDTRIKNGFGVMLDDLLAAAYALIVLQGLLWLWTK</sequence>
<evidence type="ECO:0000256" key="2">
    <source>
        <dbReference type="SAM" id="Phobius"/>
    </source>
</evidence>
<dbReference type="EC" id="3.1.3.27" evidence="1"/>